<dbReference type="EMBL" id="UYJE01001570">
    <property type="protein sequence ID" value="VDI03225.1"/>
    <property type="molecule type" value="Genomic_DNA"/>
</dbReference>
<organism evidence="1 2">
    <name type="scientific">Mytilus galloprovincialis</name>
    <name type="common">Mediterranean mussel</name>
    <dbReference type="NCBI Taxonomy" id="29158"/>
    <lineage>
        <taxon>Eukaryota</taxon>
        <taxon>Metazoa</taxon>
        <taxon>Spiralia</taxon>
        <taxon>Lophotrochozoa</taxon>
        <taxon>Mollusca</taxon>
        <taxon>Bivalvia</taxon>
        <taxon>Autobranchia</taxon>
        <taxon>Pteriomorphia</taxon>
        <taxon>Mytilida</taxon>
        <taxon>Mytiloidea</taxon>
        <taxon>Mytilidae</taxon>
        <taxon>Mytilinae</taxon>
        <taxon>Mytilus</taxon>
    </lineage>
</organism>
<gene>
    <name evidence="1" type="ORF">MGAL_10B005277</name>
</gene>
<dbReference type="AlphaFoldDB" id="A0A8B6CCK0"/>
<evidence type="ECO:0000313" key="2">
    <source>
        <dbReference type="Proteomes" id="UP000596742"/>
    </source>
</evidence>
<keyword evidence="2" id="KW-1185">Reference proteome</keyword>
<comment type="caution">
    <text evidence="1">The sequence shown here is derived from an EMBL/GenBank/DDBJ whole genome shotgun (WGS) entry which is preliminary data.</text>
</comment>
<sequence length="158" mass="17904">MDFKKKTIYIDGNAFHLSSDTRKLCCKVSLSKDTYIPPNSEIITTGKIRFRGDWFPEGQIEPLGSLLRQNYSVLMARTLVNTVGNCVPIRLMNISDEPCTVPRGMGVGLVHTVQICQQLNRSSDTPRDPLLQSLLEEACVDLDDEQKQKVEKFVRQIF</sequence>
<reference evidence="1" key="1">
    <citation type="submission" date="2018-11" db="EMBL/GenBank/DDBJ databases">
        <authorList>
            <person name="Alioto T."/>
            <person name="Alioto T."/>
        </authorList>
    </citation>
    <scope>NUCLEOTIDE SEQUENCE</scope>
</reference>
<name>A0A8B6CCK0_MYTGA</name>
<dbReference type="Proteomes" id="UP000596742">
    <property type="component" value="Unassembled WGS sequence"/>
</dbReference>
<dbReference type="InterPro" id="IPR036157">
    <property type="entry name" value="dUTPase-like_sf"/>
</dbReference>
<dbReference type="SUPFAM" id="SSF51283">
    <property type="entry name" value="dUTPase-like"/>
    <property type="match status" value="1"/>
</dbReference>
<proteinExistence type="predicted"/>
<evidence type="ECO:0000313" key="1">
    <source>
        <dbReference type="EMBL" id="VDI03225.1"/>
    </source>
</evidence>
<protein>
    <submittedName>
        <fullName evidence="1">Uncharacterized protein</fullName>
    </submittedName>
</protein>
<dbReference type="OrthoDB" id="6089679at2759"/>
<accession>A0A8B6CCK0</accession>